<gene>
    <name evidence="5" type="ORF">JK636_10070</name>
</gene>
<comment type="caution">
    <text evidence="5">The sequence shown here is derived from an EMBL/GenBank/DDBJ whole genome shotgun (WGS) entry which is preliminary data.</text>
</comment>
<dbReference type="RefSeq" id="WP_202748812.1">
    <property type="nucleotide sequence ID" value="NZ_JAESWC010000002.1"/>
</dbReference>
<evidence type="ECO:0000259" key="4">
    <source>
        <dbReference type="PROSITE" id="PS50949"/>
    </source>
</evidence>
<dbReference type="EMBL" id="JAESWC010000002">
    <property type="protein sequence ID" value="MBL4936109.1"/>
    <property type="molecule type" value="Genomic_DNA"/>
</dbReference>
<organism evidence="5 6">
    <name type="scientific">Clostridium rhizosphaerae</name>
    <dbReference type="NCBI Taxonomy" id="2803861"/>
    <lineage>
        <taxon>Bacteria</taxon>
        <taxon>Bacillati</taxon>
        <taxon>Bacillota</taxon>
        <taxon>Clostridia</taxon>
        <taxon>Eubacteriales</taxon>
        <taxon>Clostridiaceae</taxon>
        <taxon>Clostridium</taxon>
    </lineage>
</organism>
<dbReference type="CDD" id="cd07377">
    <property type="entry name" value="WHTH_GntR"/>
    <property type="match status" value="1"/>
</dbReference>
<dbReference type="Gene3D" id="1.10.10.10">
    <property type="entry name" value="Winged helix-like DNA-binding domain superfamily/Winged helix DNA-binding domain"/>
    <property type="match status" value="1"/>
</dbReference>
<dbReference type="SMART" id="SM00345">
    <property type="entry name" value="HTH_GNTR"/>
    <property type="match status" value="1"/>
</dbReference>
<dbReference type="Proteomes" id="UP000632377">
    <property type="component" value="Unassembled WGS sequence"/>
</dbReference>
<keyword evidence="3" id="KW-0804">Transcription</keyword>
<evidence type="ECO:0000256" key="3">
    <source>
        <dbReference type="ARBA" id="ARBA00023163"/>
    </source>
</evidence>
<dbReference type="InterPro" id="IPR000524">
    <property type="entry name" value="Tscrpt_reg_HTH_GntR"/>
</dbReference>
<dbReference type="PROSITE" id="PS50949">
    <property type="entry name" value="HTH_GNTR"/>
    <property type="match status" value="1"/>
</dbReference>
<dbReference type="PRINTS" id="PR00035">
    <property type="entry name" value="HTHGNTR"/>
</dbReference>
<keyword evidence="6" id="KW-1185">Reference proteome</keyword>
<reference evidence="5 6" key="1">
    <citation type="submission" date="2021-01" db="EMBL/GenBank/DDBJ databases">
        <title>Genome public.</title>
        <authorList>
            <person name="Liu C."/>
            <person name="Sun Q."/>
        </authorList>
    </citation>
    <scope>NUCLEOTIDE SEQUENCE [LARGE SCALE GENOMIC DNA]</scope>
    <source>
        <strain evidence="5 6">YIM B02515</strain>
    </source>
</reference>
<protein>
    <submittedName>
        <fullName evidence="5">GntR family transcriptional regulator</fullName>
    </submittedName>
</protein>
<accession>A0ABS1TCQ7</accession>
<dbReference type="PANTHER" id="PTHR38445:SF9">
    <property type="entry name" value="HTH-TYPE TRANSCRIPTIONAL REPRESSOR YTRA"/>
    <property type="match status" value="1"/>
</dbReference>
<proteinExistence type="predicted"/>
<keyword evidence="2" id="KW-0238">DNA-binding</keyword>
<evidence type="ECO:0000256" key="1">
    <source>
        <dbReference type="ARBA" id="ARBA00023015"/>
    </source>
</evidence>
<evidence type="ECO:0000313" key="6">
    <source>
        <dbReference type="Proteomes" id="UP000632377"/>
    </source>
</evidence>
<dbReference type="SUPFAM" id="SSF46785">
    <property type="entry name" value="Winged helix' DNA-binding domain"/>
    <property type="match status" value="1"/>
</dbReference>
<evidence type="ECO:0000256" key="2">
    <source>
        <dbReference type="ARBA" id="ARBA00023125"/>
    </source>
</evidence>
<sequence length="329" mass="37242">MRFGGICIEIQLNKESGVPLYLQVKKQIMDLIRNGSLKVGNKMPTERELSEKLKLSRNTVSTAYKELEQDGVLKSYQGRGTFVAEEAKPWKTEGIKEKIIKFVDLGLEEALEIGMDADEFLEIVAQRVEEKKEHMSKMTAVYVECNVEQAKMFSQQLSSSTNMNISPLTLSDLAQMDSKTKETIEKSQVIIATFNHVNEVKELTQDFGRDVLGVAINPDLSTIVKIARFPDGIKFGFICISEEFKFKIRGALEEAGLGNLNIVYSNTQNEEELKTIVNNSDVLIVSPGRYNEVKKYNKFNKEIIRFLYSLDNGSVKALKSKIVEINYQK</sequence>
<keyword evidence="1" id="KW-0805">Transcription regulation</keyword>
<feature type="domain" description="HTH gntR-type" evidence="4">
    <location>
        <begin position="18"/>
        <end position="86"/>
    </location>
</feature>
<name>A0ABS1TCQ7_9CLOT</name>
<dbReference type="InterPro" id="IPR036388">
    <property type="entry name" value="WH-like_DNA-bd_sf"/>
</dbReference>
<evidence type="ECO:0000313" key="5">
    <source>
        <dbReference type="EMBL" id="MBL4936109.1"/>
    </source>
</evidence>
<dbReference type="InterPro" id="IPR036390">
    <property type="entry name" value="WH_DNA-bd_sf"/>
</dbReference>
<dbReference type="Pfam" id="PF00392">
    <property type="entry name" value="GntR"/>
    <property type="match status" value="1"/>
</dbReference>
<dbReference type="PANTHER" id="PTHR38445">
    <property type="entry name" value="HTH-TYPE TRANSCRIPTIONAL REPRESSOR YTRA"/>
    <property type="match status" value="1"/>
</dbReference>